<reference evidence="1 2" key="1">
    <citation type="submission" date="2017-07" db="EMBL/GenBank/DDBJ databases">
        <title>Phylogenetic study on the rhizospheric bacterium Ochrobactrum sp. A44.</title>
        <authorList>
            <person name="Krzyzanowska D.M."/>
            <person name="Ossowicki A."/>
            <person name="Rajewska M."/>
            <person name="Maciag T."/>
            <person name="Kaczynski Z."/>
            <person name="Czerwicka M."/>
            <person name="Jafra S."/>
        </authorList>
    </citation>
    <scope>NUCLEOTIDE SEQUENCE [LARGE SCALE GENOMIC DNA]</scope>
    <source>
        <strain evidence="1 2">A44</strain>
    </source>
</reference>
<accession>A0A248UIA7</accession>
<organism evidence="1 2">
    <name type="scientific">Ochrobactrum quorumnocens</name>
    <dbReference type="NCBI Taxonomy" id="271865"/>
    <lineage>
        <taxon>Bacteria</taxon>
        <taxon>Pseudomonadati</taxon>
        <taxon>Pseudomonadota</taxon>
        <taxon>Alphaproteobacteria</taxon>
        <taxon>Hyphomicrobiales</taxon>
        <taxon>Brucellaceae</taxon>
        <taxon>Brucella/Ochrobactrum group</taxon>
        <taxon>Ochrobactrum</taxon>
    </lineage>
</organism>
<sequence length="53" mass="6329">MAPKPLNFARDSHEKRFRLSTIAPFLYSMSQKRWNRLSGDDTRVETNRYCLHS</sequence>
<evidence type="ECO:0000313" key="2">
    <source>
        <dbReference type="Proteomes" id="UP000215256"/>
    </source>
</evidence>
<gene>
    <name evidence="1" type="ORF">CES85_2137</name>
</gene>
<name>A0A248UIA7_9HYPH</name>
<evidence type="ECO:0000313" key="1">
    <source>
        <dbReference type="EMBL" id="ASV86398.1"/>
    </source>
</evidence>
<protein>
    <submittedName>
        <fullName evidence="1">Uncharacterized protein</fullName>
    </submittedName>
</protein>
<dbReference type="KEGG" id="och:CES85_2137"/>
<proteinExistence type="predicted"/>
<dbReference type="Proteomes" id="UP000215256">
    <property type="component" value="Chromosome 1"/>
</dbReference>
<dbReference type="EMBL" id="CP022604">
    <property type="protein sequence ID" value="ASV86398.1"/>
    <property type="molecule type" value="Genomic_DNA"/>
</dbReference>
<dbReference type="AlphaFoldDB" id="A0A248UIA7"/>